<dbReference type="Proteomes" id="UP001521150">
    <property type="component" value="Unassembled WGS sequence"/>
</dbReference>
<dbReference type="EMBL" id="JAJVCN010000001">
    <property type="protein sequence ID" value="MCE7003099.1"/>
    <property type="molecule type" value="Genomic_DNA"/>
</dbReference>
<sequence length="77" mass="8103">MTNRTLTSACAPMLNFHPSVDCDQADSICGGDAGEAKKTFADWDDDNNWHIWKIHSSAGGPSPALSGAVTPATVREG</sequence>
<evidence type="ECO:0000313" key="1">
    <source>
        <dbReference type="EMBL" id="MCE7003099.1"/>
    </source>
</evidence>
<name>A0ABS8Z7Q6_9PSEU</name>
<gene>
    <name evidence="1" type="ORF">LWC34_09695</name>
</gene>
<proteinExistence type="predicted"/>
<organism evidence="1 2">
    <name type="scientific">Kibdelosporangium philippinense</name>
    <dbReference type="NCBI Taxonomy" id="211113"/>
    <lineage>
        <taxon>Bacteria</taxon>
        <taxon>Bacillati</taxon>
        <taxon>Actinomycetota</taxon>
        <taxon>Actinomycetes</taxon>
        <taxon>Pseudonocardiales</taxon>
        <taxon>Pseudonocardiaceae</taxon>
        <taxon>Kibdelosporangium</taxon>
    </lineage>
</organism>
<reference evidence="1 2" key="1">
    <citation type="submission" date="2021-12" db="EMBL/GenBank/DDBJ databases">
        <title>Genome sequence of Kibdelosporangium philippinense ATCC 49844.</title>
        <authorList>
            <person name="Fedorov E.A."/>
            <person name="Omeragic M."/>
            <person name="Shalygina K.F."/>
            <person name="Maclea K.S."/>
        </authorList>
    </citation>
    <scope>NUCLEOTIDE SEQUENCE [LARGE SCALE GENOMIC DNA]</scope>
    <source>
        <strain evidence="1 2">ATCC 49844</strain>
    </source>
</reference>
<keyword evidence="2" id="KW-1185">Reference proteome</keyword>
<accession>A0ABS8Z7Q6</accession>
<comment type="caution">
    <text evidence="1">The sequence shown here is derived from an EMBL/GenBank/DDBJ whole genome shotgun (WGS) entry which is preliminary data.</text>
</comment>
<evidence type="ECO:0000313" key="2">
    <source>
        <dbReference type="Proteomes" id="UP001521150"/>
    </source>
</evidence>
<protein>
    <submittedName>
        <fullName evidence="1">Uncharacterized protein</fullName>
    </submittedName>
</protein>
<dbReference type="RefSeq" id="WP_233724659.1">
    <property type="nucleotide sequence ID" value="NZ_JAJVCN010000001.1"/>
</dbReference>